<accession>A0A1H6I577</accession>
<dbReference type="SUPFAM" id="SSF142906">
    <property type="entry name" value="YjbR-like"/>
    <property type="match status" value="1"/>
</dbReference>
<evidence type="ECO:0000313" key="1">
    <source>
        <dbReference type="EMBL" id="SEH41538.1"/>
    </source>
</evidence>
<evidence type="ECO:0000313" key="2">
    <source>
        <dbReference type="Proteomes" id="UP000183190"/>
    </source>
</evidence>
<organism evidence="1 2">
    <name type="scientific">Ruminococcus flavefaciens</name>
    <dbReference type="NCBI Taxonomy" id="1265"/>
    <lineage>
        <taxon>Bacteria</taxon>
        <taxon>Bacillati</taxon>
        <taxon>Bacillota</taxon>
        <taxon>Clostridia</taxon>
        <taxon>Eubacteriales</taxon>
        <taxon>Oscillospiraceae</taxon>
        <taxon>Ruminococcus</taxon>
    </lineage>
</organism>
<dbReference type="GO" id="GO:0003677">
    <property type="term" value="F:DNA binding"/>
    <property type="evidence" value="ECO:0007669"/>
    <property type="project" value="UniProtKB-KW"/>
</dbReference>
<dbReference type="PANTHER" id="PTHR35145:SF1">
    <property type="entry name" value="CYTOPLASMIC PROTEIN"/>
    <property type="match status" value="1"/>
</dbReference>
<dbReference type="InterPro" id="IPR058532">
    <property type="entry name" value="YjbR/MT2646/Rv2570-like"/>
</dbReference>
<dbReference type="Pfam" id="PF04237">
    <property type="entry name" value="YjbR"/>
    <property type="match status" value="1"/>
</dbReference>
<dbReference type="Proteomes" id="UP000183190">
    <property type="component" value="Unassembled WGS sequence"/>
</dbReference>
<proteinExistence type="predicted"/>
<dbReference type="InterPro" id="IPR038056">
    <property type="entry name" value="YjbR-like_sf"/>
</dbReference>
<dbReference type="InterPro" id="IPR007351">
    <property type="entry name" value="YjbR"/>
</dbReference>
<keyword evidence="1" id="KW-0238">DNA-binding</keyword>
<dbReference type="PANTHER" id="PTHR35145">
    <property type="entry name" value="CYTOPLASMIC PROTEIN-RELATED"/>
    <property type="match status" value="1"/>
</dbReference>
<protein>
    <submittedName>
        <fullName evidence="1">Predicted DNA-binding protein, MmcQ/YjbR family</fullName>
    </submittedName>
</protein>
<dbReference type="Gene3D" id="3.90.1150.30">
    <property type="match status" value="1"/>
</dbReference>
<sequence length="257" mass="29208">MTVKKMKDRLIEYANERYGTKPEYLWAKTPDCAVFRCETNDKWYGIIMCVDGSKLGLTKGISYDIVNVKCSPLMTGSLLAMKGIHPAYHMQKESWITVLLDGTVAEEQLFSLLDMSYELIKQSGGSKRLRTDNKEWLIPASPSMYDVEQDFQRDGMILWKQTSNIIVGDIIYMYMAAPVSAIMYKCEAIEVDIPYKYDNGDYHIRKAMKLKLICRFDKSDMPLTAMKELGAGAVRGPRGVPPALSRQLKELCKKVGK</sequence>
<dbReference type="EMBL" id="FNWV01000001">
    <property type="protein sequence ID" value="SEH41538.1"/>
    <property type="molecule type" value="Genomic_DNA"/>
</dbReference>
<name>A0A1H6I577_RUMFL</name>
<dbReference type="RefSeq" id="WP_074714330.1">
    <property type="nucleotide sequence ID" value="NZ_FNWV01000001.1"/>
</dbReference>
<dbReference type="AlphaFoldDB" id="A0A1H6I577"/>
<gene>
    <name evidence="1" type="ORF">SAMN02910265_00523</name>
</gene>
<dbReference type="OrthoDB" id="9789813at2"/>
<reference evidence="1 2" key="1">
    <citation type="submission" date="2016-10" db="EMBL/GenBank/DDBJ databases">
        <authorList>
            <person name="de Groot N.N."/>
        </authorList>
    </citation>
    <scope>NUCLEOTIDE SEQUENCE [LARGE SCALE GENOMIC DNA]</scope>
    <source>
        <strain evidence="1 2">YAD2003</strain>
    </source>
</reference>